<name>Q7U4W3_PARMW</name>
<organism evidence="1 2">
    <name type="scientific">Parasynechococcus marenigrum (strain WH8102)</name>
    <dbReference type="NCBI Taxonomy" id="84588"/>
    <lineage>
        <taxon>Bacteria</taxon>
        <taxon>Bacillati</taxon>
        <taxon>Cyanobacteriota</taxon>
        <taxon>Cyanophyceae</taxon>
        <taxon>Synechococcales</taxon>
        <taxon>Prochlorococcaceae</taxon>
        <taxon>Parasynechococcus</taxon>
        <taxon>Parasynechococcus marenigrum</taxon>
    </lineage>
</organism>
<sequence>MTTLLYRGNEYVQQNKAAETSPVQLTYRRNVYQGRLNEAALHNVALTGVQLTYRGVSYTR</sequence>
<dbReference type="HOGENOM" id="CLU_186204_1_0_3"/>
<dbReference type="STRING" id="84588.SYNW1950"/>
<dbReference type="InterPro" id="IPR025458">
    <property type="entry name" value="DUF4278"/>
</dbReference>
<evidence type="ECO:0000313" key="2">
    <source>
        <dbReference type="Proteomes" id="UP000001422"/>
    </source>
</evidence>
<dbReference type="EMBL" id="BX569694">
    <property type="protein sequence ID" value="CAE08465.1"/>
    <property type="molecule type" value="Genomic_DNA"/>
</dbReference>
<reference evidence="1 2" key="1">
    <citation type="journal article" date="2003" name="Nature">
        <title>The genome of a motile marine Synechococcus.</title>
        <authorList>
            <person name="Palenik B."/>
            <person name="Brahamsha B."/>
            <person name="Larimer F."/>
            <person name="Land M."/>
            <person name="Hauser L."/>
            <person name="Chain P."/>
            <person name="Lamerdin J."/>
            <person name="Regala W."/>
            <person name="Allen E.A."/>
            <person name="McCarren J."/>
            <person name="Paulsen I."/>
            <person name="Dufresne A."/>
            <person name="Partensky F."/>
            <person name="Webb E."/>
            <person name="Waterbury J."/>
        </authorList>
    </citation>
    <scope>NUCLEOTIDE SEQUENCE [LARGE SCALE GENOMIC DNA]</scope>
    <source>
        <strain evidence="1 2">WH8102</strain>
    </source>
</reference>
<evidence type="ECO:0000313" key="1">
    <source>
        <dbReference type="EMBL" id="CAE08465.1"/>
    </source>
</evidence>
<dbReference type="Proteomes" id="UP000001422">
    <property type="component" value="Chromosome"/>
</dbReference>
<gene>
    <name evidence="1" type="ordered locus">SYNW1950</name>
</gene>
<keyword evidence="2" id="KW-1185">Reference proteome</keyword>
<accession>Q7U4W3</accession>
<evidence type="ECO:0008006" key="3">
    <source>
        <dbReference type="Google" id="ProtNLM"/>
    </source>
</evidence>
<protein>
    <recommendedName>
        <fullName evidence="3">DUF4278 domain-containing protein</fullName>
    </recommendedName>
</protein>
<dbReference type="RefSeq" id="WP_011128808.1">
    <property type="nucleotide sequence ID" value="NC_005070.1"/>
</dbReference>
<proteinExistence type="predicted"/>
<dbReference type="Pfam" id="PF14105">
    <property type="entry name" value="DUF4278"/>
    <property type="match status" value="1"/>
</dbReference>
<dbReference type="AlphaFoldDB" id="Q7U4W3"/>
<dbReference type="KEGG" id="syw:SYNW1950"/>